<sequence length="107" mass="12536">MKNRTEKIANIIKELSAQFLERETNKTSLITVTGADCSPDFRRATVFITVLPESKETAALNFTRRKRRELREYIKKNINIKTIPFLEIEIDRGEKNRQKIDELLRNG</sequence>
<evidence type="ECO:0008006" key="4">
    <source>
        <dbReference type="Google" id="ProtNLM"/>
    </source>
</evidence>
<dbReference type="STRING" id="1801797.A3G06_02825"/>
<protein>
    <recommendedName>
        <fullName evidence="4">Ribosome-binding factor A</fullName>
    </recommendedName>
</protein>
<evidence type="ECO:0000313" key="3">
    <source>
        <dbReference type="Proteomes" id="UP000176192"/>
    </source>
</evidence>
<gene>
    <name evidence="2" type="ORF">A3G06_02825</name>
</gene>
<keyword evidence="1" id="KW-0690">Ribosome biogenesis</keyword>
<dbReference type="Pfam" id="PF02033">
    <property type="entry name" value="RBFA"/>
    <property type="match status" value="1"/>
</dbReference>
<dbReference type="Gene3D" id="3.30.300.20">
    <property type="match status" value="1"/>
</dbReference>
<dbReference type="AlphaFoldDB" id="A0A1F6Y812"/>
<dbReference type="Proteomes" id="UP000176192">
    <property type="component" value="Unassembled WGS sequence"/>
</dbReference>
<evidence type="ECO:0000256" key="1">
    <source>
        <dbReference type="ARBA" id="ARBA00022517"/>
    </source>
</evidence>
<proteinExistence type="predicted"/>
<dbReference type="SUPFAM" id="SSF89919">
    <property type="entry name" value="Ribosome-binding factor A, RbfA"/>
    <property type="match status" value="1"/>
</dbReference>
<dbReference type="EMBL" id="MFVV01000044">
    <property type="protein sequence ID" value="OGJ02507.1"/>
    <property type="molecule type" value="Genomic_DNA"/>
</dbReference>
<evidence type="ECO:0000313" key="2">
    <source>
        <dbReference type="EMBL" id="OGJ02507.1"/>
    </source>
</evidence>
<name>A0A1F6Y812_9BACT</name>
<reference evidence="2 3" key="1">
    <citation type="journal article" date="2016" name="Nat. Commun.">
        <title>Thousands of microbial genomes shed light on interconnected biogeochemical processes in an aquifer system.</title>
        <authorList>
            <person name="Anantharaman K."/>
            <person name="Brown C.T."/>
            <person name="Hug L.A."/>
            <person name="Sharon I."/>
            <person name="Castelle C.J."/>
            <person name="Probst A.J."/>
            <person name="Thomas B.C."/>
            <person name="Singh A."/>
            <person name="Wilkins M.J."/>
            <person name="Karaoz U."/>
            <person name="Brodie E.L."/>
            <person name="Williams K.H."/>
            <person name="Hubbard S.S."/>
            <person name="Banfield J.F."/>
        </authorList>
    </citation>
    <scope>NUCLEOTIDE SEQUENCE [LARGE SCALE GENOMIC DNA]</scope>
</reference>
<dbReference type="GO" id="GO:0006364">
    <property type="term" value="P:rRNA processing"/>
    <property type="evidence" value="ECO:0007669"/>
    <property type="project" value="InterPro"/>
</dbReference>
<dbReference type="InterPro" id="IPR015946">
    <property type="entry name" value="KH_dom-like_a/b"/>
</dbReference>
<dbReference type="InterPro" id="IPR000238">
    <property type="entry name" value="RbfA"/>
</dbReference>
<accession>A0A1F6Y812</accession>
<organism evidence="2 3">
    <name type="scientific">Candidatus Nomurabacteria bacterium RIFCSPLOWO2_12_FULL_46_14</name>
    <dbReference type="NCBI Taxonomy" id="1801797"/>
    <lineage>
        <taxon>Bacteria</taxon>
        <taxon>Candidatus Nomuraibacteriota</taxon>
    </lineage>
</organism>
<comment type="caution">
    <text evidence="2">The sequence shown here is derived from an EMBL/GenBank/DDBJ whole genome shotgun (WGS) entry which is preliminary data.</text>
</comment>
<dbReference type="InterPro" id="IPR023799">
    <property type="entry name" value="RbfA_dom_sf"/>
</dbReference>